<keyword evidence="2" id="KW-0689">Ribosomal protein</keyword>
<dbReference type="SUPFAM" id="SSF55315">
    <property type="entry name" value="L30e-like"/>
    <property type="match status" value="1"/>
</dbReference>
<dbReference type="Proteomes" id="UP000294682">
    <property type="component" value="Unassembled WGS sequence"/>
</dbReference>
<name>A0A9X8UIM8_9FIRM</name>
<reference evidence="2 3" key="1">
    <citation type="submission" date="2019-03" db="EMBL/GenBank/DDBJ databases">
        <title>Genomic Encyclopedia of Type Strains, Phase IV (KMG-IV): sequencing the most valuable type-strain genomes for metagenomic binning, comparative biology and taxonomic classification.</title>
        <authorList>
            <person name="Goeker M."/>
        </authorList>
    </citation>
    <scope>NUCLEOTIDE SEQUENCE [LARGE SCALE GENOMIC DNA]</scope>
    <source>
        <strain evidence="2 3">DSM 100433</strain>
    </source>
</reference>
<protein>
    <submittedName>
        <fullName evidence="2">Ribosomal protein L7Ae-like RNA K-turn-binding protein</fullName>
    </submittedName>
</protein>
<dbReference type="Gene3D" id="3.30.1330.30">
    <property type="match status" value="1"/>
</dbReference>
<keyword evidence="3" id="KW-1185">Reference proteome</keyword>
<evidence type="ECO:0000313" key="2">
    <source>
        <dbReference type="EMBL" id="TCL42940.1"/>
    </source>
</evidence>
<accession>A0A9X8UIM8</accession>
<evidence type="ECO:0000259" key="1">
    <source>
        <dbReference type="Pfam" id="PF01248"/>
    </source>
</evidence>
<dbReference type="GO" id="GO:0005840">
    <property type="term" value="C:ribosome"/>
    <property type="evidence" value="ECO:0007669"/>
    <property type="project" value="UniProtKB-KW"/>
</dbReference>
<proteinExistence type="predicted"/>
<dbReference type="OrthoDB" id="9794863at2"/>
<evidence type="ECO:0000313" key="3">
    <source>
        <dbReference type="Proteomes" id="UP000294682"/>
    </source>
</evidence>
<keyword evidence="2" id="KW-0687">Ribonucleoprotein</keyword>
<organism evidence="2 3">
    <name type="scientific">Harryflintia acetispora</name>
    <dbReference type="NCBI Taxonomy" id="1849041"/>
    <lineage>
        <taxon>Bacteria</taxon>
        <taxon>Bacillati</taxon>
        <taxon>Bacillota</taxon>
        <taxon>Clostridia</taxon>
        <taxon>Eubacteriales</taxon>
        <taxon>Oscillospiraceae</taxon>
        <taxon>Harryflintia</taxon>
    </lineage>
</organism>
<sequence length="100" mass="10921">MEGNKLAGTLSMCKRAGKLVIGFDMVKESLHKKNAQLILFTEDLSPKTEQDIRFLAEQKNVPCQKLPVTMDELWYLIGKRVGVAAVTDAGFAGKLTGPIG</sequence>
<dbReference type="InterPro" id="IPR029064">
    <property type="entry name" value="Ribosomal_eL30-like_sf"/>
</dbReference>
<comment type="caution">
    <text evidence="2">The sequence shown here is derived from an EMBL/GenBank/DDBJ whole genome shotgun (WGS) entry which is preliminary data.</text>
</comment>
<dbReference type="RefSeq" id="WP_079700066.1">
    <property type="nucleotide sequence ID" value="NZ_JADNAH010000002.1"/>
</dbReference>
<dbReference type="EMBL" id="SLUK01000007">
    <property type="protein sequence ID" value="TCL42940.1"/>
    <property type="molecule type" value="Genomic_DNA"/>
</dbReference>
<gene>
    <name evidence="2" type="ORF">EDD78_10741</name>
</gene>
<feature type="domain" description="Ribosomal protein eL8/eL30/eS12/Gadd45" evidence="1">
    <location>
        <begin position="5"/>
        <end position="92"/>
    </location>
</feature>
<dbReference type="InterPro" id="IPR004038">
    <property type="entry name" value="Ribosomal_eL8/eL30/eS12/Gad45"/>
</dbReference>
<dbReference type="AlphaFoldDB" id="A0A9X8UIM8"/>
<dbReference type="Pfam" id="PF01248">
    <property type="entry name" value="Ribosomal_L7Ae"/>
    <property type="match status" value="1"/>
</dbReference>